<dbReference type="AlphaFoldDB" id="A0A0G2F5Q4"/>
<reference evidence="1 2" key="2">
    <citation type="submission" date="2015-05" db="EMBL/GenBank/DDBJ databases">
        <authorList>
            <person name="Morales-Cruz A."/>
            <person name="Amrine K.C."/>
            <person name="Cantu D."/>
        </authorList>
    </citation>
    <scope>NUCLEOTIDE SEQUENCE [LARGE SCALE GENOMIC DNA]</scope>
    <source>
        <strain evidence="1">DA912</strain>
    </source>
</reference>
<protein>
    <submittedName>
        <fullName evidence="1">Uncharacterized protein</fullName>
    </submittedName>
</protein>
<dbReference type="Proteomes" id="UP000034680">
    <property type="component" value="Unassembled WGS sequence"/>
</dbReference>
<reference evidence="1 2" key="1">
    <citation type="submission" date="2015-05" db="EMBL/GenBank/DDBJ databases">
        <title>Distinctive expansion of gene families associated with plant cell wall degradation and secondary metabolism in the genomes of grapevine trunk pathogens.</title>
        <authorList>
            <person name="Lawrence D.P."/>
            <person name="Travadon R."/>
            <person name="Rolshausen P.E."/>
            <person name="Baumgartner K."/>
        </authorList>
    </citation>
    <scope>NUCLEOTIDE SEQUENCE [LARGE SCALE GENOMIC DNA]</scope>
    <source>
        <strain evidence="1">DA912</strain>
    </source>
</reference>
<keyword evidence="2" id="KW-1185">Reference proteome</keyword>
<sequence>MSSSILKKLQPKQPKVPEWARFFGRDDFSKTTLSENSLYVMVTVSKKKPTLHREVVNKKYCLFAAPGGFYTVLPTTEDDGFDETVGKPKLEAREHPWDVGKSRGVVHVAAILKIATFPKKDTNAHLDGVTVAVTDGGLKAAMKKFKGTNFRSLGEKNQTYMAAAIDWVIKESGAQCPYKGGELVKSAIGCLEWQRDSKTLVVNNLSWVHK</sequence>
<evidence type="ECO:0000313" key="1">
    <source>
        <dbReference type="EMBL" id="KKY30082.1"/>
    </source>
</evidence>
<organism evidence="1 2">
    <name type="scientific">Diaporthe ampelina</name>
    <dbReference type="NCBI Taxonomy" id="1214573"/>
    <lineage>
        <taxon>Eukaryota</taxon>
        <taxon>Fungi</taxon>
        <taxon>Dikarya</taxon>
        <taxon>Ascomycota</taxon>
        <taxon>Pezizomycotina</taxon>
        <taxon>Sordariomycetes</taxon>
        <taxon>Sordariomycetidae</taxon>
        <taxon>Diaporthales</taxon>
        <taxon>Diaporthaceae</taxon>
        <taxon>Diaporthe</taxon>
    </lineage>
</organism>
<accession>A0A0G2F5Q4</accession>
<dbReference type="EMBL" id="LCUC01000538">
    <property type="protein sequence ID" value="KKY30082.1"/>
    <property type="molecule type" value="Genomic_DNA"/>
</dbReference>
<comment type="caution">
    <text evidence="1">The sequence shown here is derived from an EMBL/GenBank/DDBJ whole genome shotgun (WGS) entry which is preliminary data.</text>
</comment>
<name>A0A0G2F5Q4_9PEZI</name>
<evidence type="ECO:0000313" key="2">
    <source>
        <dbReference type="Proteomes" id="UP000034680"/>
    </source>
</evidence>
<proteinExistence type="predicted"/>
<gene>
    <name evidence="1" type="ORF">UCDDA912_g09993</name>
</gene>